<evidence type="ECO:0000256" key="8">
    <source>
        <dbReference type="ARBA" id="ARBA00023065"/>
    </source>
</evidence>
<comment type="subcellular location">
    <subcellularLocation>
        <location evidence="1">Membrane</location>
        <topology evidence="1">Multi-pass membrane protein</topology>
    </subcellularLocation>
</comment>
<evidence type="ECO:0000256" key="10">
    <source>
        <dbReference type="SAM" id="Phobius"/>
    </source>
</evidence>
<dbReference type="Proteomes" id="UP000219285">
    <property type="component" value="Chromosome"/>
</dbReference>
<dbReference type="PROSITE" id="PS51201">
    <property type="entry name" value="RCK_N"/>
    <property type="match status" value="1"/>
</dbReference>
<keyword evidence="14" id="KW-1185">Reference proteome</keyword>
<keyword evidence="9 10" id="KW-0472">Membrane</keyword>
<dbReference type="Pfam" id="PF02080">
    <property type="entry name" value="TrkA_C"/>
    <property type="match status" value="1"/>
</dbReference>
<dbReference type="Gene3D" id="3.30.70.1450">
    <property type="entry name" value="Regulator of K+ conductance, C-terminal domain"/>
    <property type="match status" value="1"/>
</dbReference>
<dbReference type="GO" id="GO:0008324">
    <property type="term" value="F:monoatomic cation transmembrane transporter activity"/>
    <property type="evidence" value="ECO:0007669"/>
    <property type="project" value="InterPro"/>
</dbReference>
<evidence type="ECO:0000256" key="1">
    <source>
        <dbReference type="ARBA" id="ARBA00004141"/>
    </source>
</evidence>
<keyword evidence="2" id="KW-0813">Transport</keyword>
<evidence type="ECO:0000259" key="11">
    <source>
        <dbReference type="PROSITE" id="PS51201"/>
    </source>
</evidence>
<proteinExistence type="predicted"/>
<dbReference type="InterPro" id="IPR006037">
    <property type="entry name" value="RCK_C"/>
</dbReference>
<feature type="transmembrane region" description="Helical" evidence="10">
    <location>
        <begin position="182"/>
        <end position="207"/>
    </location>
</feature>
<feature type="domain" description="RCK C-terminal" evidence="12">
    <location>
        <begin position="571"/>
        <end position="656"/>
    </location>
</feature>
<evidence type="ECO:0000256" key="2">
    <source>
        <dbReference type="ARBA" id="ARBA00022448"/>
    </source>
</evidence>
<feature type="transmembrane region" description="Helical" evidence="10">
    <location>
        <begin position="148"/>
        <end position="170"/>
    </location>
</feature>
<evidence type="ECO:0000259" key="12">
    <source>
        <dbReference type="PROSITE" id="PS51202"/>
    </source>
</evidence>
<dbReference type="Gene3D" id="3.40.50.720">
    <property type="entry name" value="NAD(P)-binding Rossmann-like Domain"/>
    <property type="match status" value="1"/>
</dbReference>
<organism evidence="13 14">
    <name type="scientific">Alteromonas pelagimontana</name>
    <dbReference type="NCBI Taxonomy" id="1858656"/>
    <lineage>
        <taxon>Bacteria</taxon>
        <taxon>Pseudomonadati</taxon>
        <taxon>Pseudomonadota</taxon>
        <taxon>Gammaproteobacteria</taxon>
        <taxon>Alteromonadales</taxon>
        <taxon>Alteromonadaceae</taxon>
        <taxon>Alteromonas/Salinimonas group</taxon>
        <taxon>Alteromonas</taxon>
    </lineage>
</organism>
<feature type="transmembrane region" description="Helical" evidence="10">
    <location>
        <begin position="115"/>
        <end position="136"/>
    </location>
</feature>
<evidence type="ECO:0000256" key="7">
    <source>
        <dbReference type="ARBA" id="ARBA00022989"/>
    </source>
</evidence>
<reference evidence="13 14" key="2">
    <citation type="submission" date="2020-04" db="EMBL/GenBank/DDBJ databases">
        <title>Complete genome sequence of Alteromonas pelagimontana 5.12T.</title>
        <authorList>
            <person name="Sinha R.K."/>
            <person name="Krishnan K.P."/>
            <person name="Kurian J.P."/>
        </authorList>
    </citation>
    <scope>NUCLEOTIDE SEQUENCE [LARGE SCALE GENOMIC DNA]</scope>
    <source>
        <strain evidence="13 14">5.12</strain>
    </source>
</reference>
<dbReference type="PANTHER" id="PTHR46157">
    <property type="entry name" value="K(+) EFFLUX ANTIPORTER 3, CHLOROPLASTIC"/>
    <property type="match status" value="1"/>
</dbReference>
<dbReference type="AlphaFoldDB" id="A0A6M4MFB0"/>
<dbReference type="GO" id="GO:1902600">
    <property type="term" value="P:proton transmembrane transport"/>
    <property type="evidence" value="ECO:0007669"/>
    <property type="project" value="InterPro"/>
</dbReference>
<feature type="transmembrane region" description="Helical" evidence="10">
    <location>
        <begin position="31"/>
        <end position="51"/>
    </location>
</feature>
<dbReference type="GO" id="GO:0006813">
    <property type="term" value="P:potassium ion transport"/>
    <property type="evidence" value="ECO:0007669"/>
    <property type="project" value="UniProtKB-KW"/>
</dbReference>
<keyword evidence="4" id="KW-0633">Potassium transport</keyword>
<dbReference type="SUPFAM" id="SSF51735">
    <property type="entry name" value="NAD(P)-binding Rossmann-fold domains"/>
    <property type="match status" value="1"/>
</dbReference>
<feature type="domain" description="RCK N-terminal" evidence="11">
    <location>
        <begin position="407"/>
        <end position="524"/>
    </location>
</feature>
<feature type="transmembrane region" description="Helical" evidence="10">
    <location>
        <begin position="57"/>
        <end position="76"/>
    </location>
</feature>
<sequence length="659" mass="71923">MLQSGFGQVIILMLLAVLSVAIFKRLHLPPILAYLFAGLLAGPEVMSLFAHIEDMHLLAEIGIVFLLFSLGLEFSLPKLLAMRSLVFGVGLSQMILCTLVFGLIAIFIFNLRLTTAVVIGGMIALSSTAIVIKQVTEMGVLNNRRSQLAISILLFQDLAVVPFLIVIPLLSDPQSVSLSTMLIQALVKGIFVVALLLSVGKWVLPWVFTEVAKTRTDELFVLTTILIALLAGGLTYVFGLSMALGAFLAGMMLGESQYKYQLEADIRPFRDILMGLFFVTVGMQLDLAVLMQTGGWIAFGVLFLMVIKVLLIRVAAWVIRCDATDAWSAGIKLCQIGEFSFVIAALAKAQEVITPEQSSIIIAMGVISMAFTPWLIEKSLPLAQKIVGLPAVPASVQLNSRAAESSQDHVVIAGFGRVGQSVARMLKMEGVAFIAIDIDPIRVHESRNAGEPIIFGDASQKDILEGASVITAKLVLVTFDQPAKATQVIHAARQLADTIEVMVRTKRDYQLESLYAAGASQVVPEIQEGSLMLISQVLHGAGVPMSRILKRIRAERKGRYDHLHGFYPGETTQISYGTEDKLEFIHAVVLNQSAFCLGKRLEDLDLDKMRITLRGLRRNGKEITSPDATTYLHQGDVLIIAGKPRRVERAERYLLEGGS</sequence>
<evidence type="ECO:0000256" key="5">
    <source>
        <dbReference type="ARBA" id="ARBA00022692"/>
    </source>
</evidence>
<reference evidence="14" key="1">
    <citation type="submission" date="2014-12" db="EMBL/GenBank/DDBJ databases">
        <title>Complete genome sequence of a multi-drug resistant Klebsiella pneumoniae.</title>
        <authorList>
            <person name="Hua X."/>
            <person name="Chen Q."/>
            <person name="Li X."/>
            <person name="Feng Y."/>
            <person name="Ruan Z."/>
            <person name="Yu Y."/>
        </authorList>
    </citation>
    <scope>NUCLEOTIDE SEQUENCE [LARGE SCALE GENOMIC DNA]</scope>
    <source>
        <strain evidence="14">5.12</strain>
    </source>
</reference>
<dbReference type="RefSeq" id="WP_075610642.1">
    <property type="nucleotide sequence ID" value="NZ_CP052766.1"/>
</dbReference>
<gene>
    <name evidence="13" type="ORF">CA267_013985</name>
</gene>
<feature type="transmembrane region" description="Helical" evidence="10">
    <location>
        <begin position="85"/>
        <end position="109"/>
    </location>
</feature>
<feature type="transmembrane region" description="Helical" evidence="10">
    <location>
        <begin position="6"/>
        <end position="24"/>
    </location>
</feature>
<protein>
    <submittedName>
        <fullName evidence="13">Potassium transporter</fullName>
    </submittedName>
</protein>
<evidence type="ECO:0000256" key="3">
    <source>
        <dbReference type="ARBA" id="ARBA00022449"/>
    </source>
</evidence>
<dbReference type="Pfam" id="PF02254">
    <property type="entry name" value="TrkA_N"/>
    <property type="match status" value="1"/>
</dbReference>
<dbReference type="OrthoDB" id="9781411at2"/>
<keyword evidence="7 10" id="KW-1133">Transmembrane helix</keyword>
<accession>A0A6M4MFB0</accession>
<dbReference type="InterPro" id="IPR036291">
    <property type="entry name" value="NAD(P)-bd_dom_sf"/>
</dbReference>
<evidence type="ECO:0000256" key="9">
    <source>
        <dbReference type="ARBA" id="ARBA00023136"/>
    </source>
</evidence>
<keyword evidence="6" id="KW-0630">Potassium</keyword>
<dbReference type="GO" id="GO:0005886">
    <property type="term" value="C:plasma membrane"/>
    <property type="evidence" value="ECO:0007669"/>
    <property type="project" value="TreeGrafter"/>
</dbReference>
<dbReference type="GO" id="GO:0015297">
    <property type="term" value="F:antiporter activity"/>
    <property type="evidence" value="ECO:0007669"/>
    <property type="project" value="UniProtKB-KW"/>
</dbReference>
<dbReference type="Gene3D" id="1.20.1530.20">
    <property type="match status" value="1"/>
</dbReference>
<dbReference type="PROSITE" id="PS51202">
    <property type="entry name" value="RCK_C"/>
    <property type="match status" value="1"/>
</dbReference>
<feature type="transmembrane region" description="Helical" evidence="10">
    <location>
        <begin position="219"/>
        <end position="252"/>
    </location>
</feature>
<keyword evidence="3" id="KW-0050">Antiport</keyword>
<dbReference type="InterPro" id="IPR038770">
    <property type="entry name" value="Na+/solute_symporter_sf"/>
</dbReference>
<evidence type="ECO:0000256" key="6">
    <source>
        <dbReference type="ARBA" id="ARBA00022958"/>
    </source>
</evidence>
<name>A0A6M4MFB0_9ALTE</name>
<dbReference type="Pfam" id="PF00999">
    <property type="entry name" value="Na_H_Exchanger"/>
    <property type="match status" value="1"/>
</dbReference>
<dbReference type="PANTHER" id="PTHR46157:SF4">
    <property type="entry name" value="K(+) EFFLUX ANTIPORTER 3, CHLOROPLASTIC"/>
    <property type="match status" value="1"/>
</dbReference>
<feature type="transmembrane region" description="Helical" evidence="10">
    <location>
        <begin position="297"/>
        <end position="320"/>
    </location>
</feature>
<evidence type="ECO:0000313" key="14">
    <source>
        <dbReference type="Proteomes" id="UP000219285"/>
    </source>
</evidence>
<feature type="transmembrane region" description="Helical" evidence="10">
    <location>
        <begin position="272"/>
        <end position="290"/>
    </location>
</feature>
<evidence type="ECO:0000256" key="4">
    <source>
        <dbReference type="ARBA" id="ARBA00022538"/>
    </source>
</evidence>
<dbReference type="SUPFAM" id="SSF116726">
    <property type="entry name" value="TrkA C-terminal domain-like"/>
    <property type="match status" value="1"/>
</dbReference>
<dbReference type="EMBL" id="CP052766">
    <property type="protein sequence ID" value="QJR81789.1"/>
    <property type="molecule type" value="Genomic_DNA"/>
</dbReference>
<dbReference type="KEGG" id="apel:CA267_013985"/>
<dbReference type="InterPro" id="IPR003148">
    <property type="entry name" value="RCK_N"/>
</dbReference>
<dbReference type="InterPro" id="IPR036721">
    <property type="entry name" value="RCK_C_sf"/>
</dbReference>
<keyword evidence="5 10" id="KW-0812">Transmembrane</keyword>
<keyword evidence="8" id="KW-0406">Ion transport</keyword>
<dbReference type="InterPro" id="IPR006153">
    <property type="entry name" value="Cation/H_exchanger_TM"/>
</dbReference>
<evidence type="ECO:0000313" key="13">
    <source>
        <dbReference type="EMBL" id="QJR81789.1"/>
    </source>
</evidence>